<evidence type="ECO:0000313" key="3">
    <source>
        <dbReference type="Proteomes" id="UP001457282"/>
    </source>
</evidence>
<dbReference type="AlphaFoldDB" id="A0AAW1YQY8"/>
<evidence type="ECO:0000256" key="1">
    <source>
        <dbReference type="SAM" id="MobiDB-lite"/>
    </source>
</evidence>
<keyword evidence="3" id="KW-1185">Reference proteome</keyword>
<proteinExistence type="predicted"/>
<name>A0AAW1YQY8_RUBAR</name>
<dbReference type="EMBL" id="JBEDUW010000001">
    <property type="protein sequence ID" value="KAK9951106.1"/>
    <property type="molecule type" value="Genomic_DNA"/>
</dbReference>
<dbReference type="Proteomes" id="UP001457282">
    <property type="component" value="Unassembled WGS sequence"/>
</dbReference>
<evidence type="ECO:0000313" key="2">
    <source>
        <dbReference type="EMBL" id="KAK9951106.1"/>
    </source>
</evidence>
<sequence>MAPILLLRTLMSFPKLVLNPHQSPYISPARSNHKPIPQPKPHCLTLSINQTRSHQAHVAPLSPPATTSNLGVAISEPILCRESPPIPSVLAVDPLRRASLKSSAGVHQPAPHSCRQLLSLSRK</sequence>
<feature type="region of interest" description="Disordered" evidence="1">
    <location>
        <begin position="100"/>
        <end position="123"/>
    </location>
</feature>
<protein>
    <submittedName>
        <fullName evidence="2">Uncharacterized protein</fullName>
    </submittedName>
</protein>
<comment type="caution">
    <text evidence="2">The sequence shown here is derived from an EMBL/GenBank/DDBJ whole genome shotgun (WGS) entry which is preliminary data.</text>
</comment>
<organism evidence="2 3">
    <name type="scientific">Rubus argutus</name>
    <name type="common">Southern blackberry</name>
    <dbReference type="NCBI Taxonomy" id="59490"/>
    <lineage>
        <taxon>Eukaryota</taxon>
        <taxon>Viridiplantae</taxon>
        <taxon>Streptophyta</taxon>
        <taxon>Embryophyta</taxon>
        <taxon>Tracheophyta</taxon>
        <taxon>Spermatophyta</taxon>
        <taxon>Magnoliopsida</taxon>
        <taxon>eudicotyledons</taxon>
        <taxon>Gunneridae</taxon>
        <taxon>Pentapetalae</taxon>
        <taxon>rosids</taxon>
        <taxon>fabids</taxon>
        <taxon>Rosales</taxon>
        <taxon>Rosaceae</taxon>
        <taxon>Rosoideae</taxon>
        <taxon>Rosoideae incertae sedis</taxon>
        <taxon>Rubus</taxon>
    </lineage>
</organism>
<gene>
    <name evidence="2" type="ORF">M0R45_006566</name>
</gene>
<accession>A0AAW1YQY8</accession>
<reference evidence="2 3" key="1">
    <citation type="journal article" date="2023" name="G3 (Bethesda)">
        <title>A chromosome-length genome assembly and annotation of blackberry (Rubus argutus, cv. 'Hillquist').</title>
        <authorList>
            <person name="Bruna T."/>
            <person name="Aryal R."/>
            <person name="Dudchenko O."/>
            <person name="Sargent D.J."/>
            <person name="Mead D."/>
            <person name="Buti M."/>
            <person name="Cavallini A."/>
            <person name="Hytonen T."/>
            <person name="Andres J."/>
            <person name="Pham M."/>
            <person name="Weisz D."/>
            <person name="Mascagni F."/>
            <person name="Usai G."/>
            <person name="Natali L."/>
            <person name="Bassil N."/>
            <person name="Fernandez G.E."/>
            <person name="Lomsadze A."/>
            <person name="Armour M."/>
            <person name="Olukolu B."/>
            <person name="Poorten T."/>
            <person name="Britton C."/>
            <person name="Davik J."/>
            <person name="Ashrafi H."/>
            <person name="Aiden E.L."/>
            <person name="Borodovsky M."/>
            <person name="Worthington M."/>
        </authorList>
    </citation>
    <scope>NUCLEOTIDE SEQUENCE [LARGE SCALE GENOMIC DNA]</scope>
    <source>
        <strain evidence="2">PI 553951</strain>
    </source>
</reference>